<evidence type="ECO:0000259" key="3">
    <source>
        <dbReference type="Pfam" id="PF00892"/>
    </source>
</evidence>
<gene>
    <name evidence="4" type="ORF">GCM10009801_53560</name>
</gene>
<name>A0ABN2WCN5_9ACTN</name>
<dbReference type="EMBL" id="BAAAPE010000013">
    <property type="protein sequence ID" value="GAA2089321.1"/>
    <property type="molecule type" value="Genomic_DNA"/>
</dbReference>
<keyword evidence="2" id="KW-1133">Transmembrane helix</keyword>
<dbReference type="Pfam" id="PF00892">
    <property type="entry name" value="EamA"/>
    <property type="match status" value="2"/>
</dbReference>
<keyword evidence="2" id="KW-0812">Transmembrane</keyword>
<protein>
    <submittedName>
        <fullName evidence="4">DMT family transporter</fullName>
    </submittedName>
</protein>
<feature type="transmembrane region" description="Helical" evidence="2">
    <location>
        <begin position="262"/>
        <end position="280"/>
    </location>
</feature>
<keyword evidence="2" id="KW-0472">Membrane</keyword>
<dbReference type="Proteomes" id="UP001500016">
    <property type="component" value="Unassembled WGS sequence"/>
</dbReference>
<dbReference type="InterPro" id="IPR000620">
    <property type="entry name" value="EamA_dom"/>
</dbReference>
<evidence type="ECO:0000256" key="2">
    <source>
        <dbReference type="SAM" id="Phobius"/>
    </source>
</evidence>
<feature type="domain" description="EamA" evidence="3">
    <location>
        <begin position="169"/>
        <end position="300"/>
    </location>
</feature>
<feature type="transmembrane region" description="Helical" evidence="2">
    <location>
        <begin position="83"/>
        <end position="103"/>
    </location>
</feature>
<comment type="similarity">
    <text evidence="1">Belongs to the EamA transporter family.</text>
</comment>
<sequence length="307" mass="31783">MATEEIGKQTRKPTPAPVPLADRSPVLLAVTGSVCISASAMFVKLSGVNAGTAAFLRCALALVALLPFALAERRRYGPRPLRFQALDFAAGALLGIDFVFWVASIRDVGSSIATVLLNLQVAVFPLLALVFSRTRPGARYWRTLPVMLLGVALASGAIGHPEPGSDPVSGVAYGATAGVAFAGYLFLTRLGAGQSHVVHPVCVSTLAAGITSGLLGSLWTGVDLTPGWGPLGWLAVMALFGQVLALILIGPALARLAPVTSAALLLLQPVVALFLGVAFVGERPTVTQFAGCALVIAAVWRTSRTDH</sequence>
<dbReference type="PANTHER" id="PTHR22911:SF79">
    <property type="entry name" value="MOBA-LIKE NTP TRANSFERASE DOMAIN-CONTAINING PROTEIN"/>
    <property type="match status" value="1"/>
</dbReference>
<keyword evidence="5" id="KW-1185">Reference proteome</keyword>
<feature type="transmembrane region" description="Helical" evidence="2">
    <location>
        <begin position="143"/>
        <end position="159"/>
    </location>
</feature>
<feature type="transmembrane region" description="Helical" evidence="2">
    <location>
        <begin position="109"/>
        <end position="131"/>
    </location>
</feature>
<feature type="transmembrane region" description="Helical" evidence="2">
    <location>
        <begin position="171"/>
        <end position="190"/>
    </location>
</feature>
<dbReference type="InterPro" id="IPR037185">
    <property type="entry name" value="EmrE-like"/>
</dbReference>
<organism evidence="4 5">
    <name type="scientific">Streptomyces albiaxialis</name>
    <dbReference type="NCBI Taxonomy" id="329523"/>
    <lineage>
        <taxon>Bacteria</taxon>
        <taxon>Bacillati</taxon>
        <taxon>Actinomycetota</taxon>
        <taxon>Actinomycetes</taxon>
        <taxon>Kitasatosporales</taxon>
        <taxon>Streptomycetaceae</taxon>
        <taxon>Streptomyces</taxon>
    </lineage>
</organism>
<dbReference type="SUPFAM" id="SSF103481">
    <property type="entry name" value="Multidrug resistance efflux transporter EmrE"/>
    <property type="match status" value="2"/>
</dbReference>
<feature type="transmembrane region" description="Helical" evidence="2">
    <location>
        <begin position="20"/>
        <end position="42"/>
    </location>
</feature>
<feature type="transmembrane region" description="Helical" evidence="2">
    <location>
        <begin position="197"/>
        <end position="219"/>
    </location>
</feature>
<comment type="caution">
    <text evidence="4">The sequence shown here is derived from an EMBL/GenBank/DDBJ whole genome shotgun (WGS) entry which is preliminary data.</text>
</comment>
<evidence type="ECO:0000256" key="1">
    <source>
        <dbReference type="ARBA" id="ARBA00007362"/>
    </source>
</evidence>
<dbReference type="RefSeq" id="WP_344531850.1">
    <property type="nucleotide sequence ID" value="NZ_BAAAPE010000013.1"/>
</dbReference>
<feature type="transmembrane region" description="Helical" evidence="2">
    <location>
        <begin position="54"/>
        <end position="71"/>
    </location>
</feature>
<feature type="transmembrane region" description="Helical" evidence="2">
    <location>
        <begin position="231"/>
        <end position="250"/>
    </location>
</feature>
<reference evidence="4 5" key="1">
    <citation type="journal article" date="2019" name="Int. J. Syst. Evol. Microbiol.">
        <title>The Global Catalogue of Microorganisms (GCM) 10K type strain sequencing project: providing services to taxonomists for standard genome sequencing and annotation.</title>
        <authorList>
            <consortium name="The Broad Institute Genomics Platform"/>
            <consortium name="The Broad Institute Genome Sequencing Center for Infectious Disease"/>
            <person name="Wu L."/>
            <person name="Ma J."/>
        </authorList>
    </citation>
    <scope>NUCLEOTIDE SEQUENCE [LARGE SCALE GENOMIC DNA]</scope>
    <source>
        <strain evidence="4 5">JCM 15478</strain>
    </source>
</reference>
<evidence type="ECO:0000313" key="4">
    <source>
        <dbReference type="EMBL" id="GAA2089321.1"/>
    </source>
</evidence>
<proteinExistence type="inferred from homology"/>
<feature type="transmembrane region" description="Helical" evidence="2">
    <location>
        <begin position="286"/>
        <end position="303"/>
    </location>
</feature>
<accession>A0ABN2WCN5</accession>
<evidence type="ECO:0000313" key="5">
    <source>
        <dbReference type="Proteomes" id="UP001500016"/>
    </source>
</evidence>
<dbReference type="PANTHER" id="PTHR22911">
    <property type="entry name" value="ACYL-MALONYL CONDENSING ENZYME-RELATED"/>
    <property type="match status" value="1"/>
</dbReference>
<feature type="domain" description="EamA" evidence="3">
    <location>
        <begin position="25"/>
        <end position="155"/>
    </location>
</feature>